<evidence type="ECO:0000256" key="7">
    <source>
        <dbReference type="ARBA" id="ARBA00022989"/>
    </source>
</evidence>
<keyword evidence="9 13" id="KW-0472">Membrane</keyword>
<feature type="transmembrane region" description="Helical" evidence="13">
    <location>
        <begin position="343"/>
        <end position="365"/>
    </location>
</feature>
<dbReference type="EMBL" id="LSRX01000023">
    <property type="protein sequence ID" value="OLQ13802.1"/>
    <property type="molecule type" value="Genomic_DNA"/>
</dbReference>
<keyword evidence="8" id="KW-0406">Ion transport</keyword>
<sequence>MFIRPFLHAFSWYKEMCFINTSLFHLAHLITKISSGGIERGNLSDFRNSKIADPEVTMLLSQALQGNSRTAVVATHGSQPPLALSPCQSAFEVVNSKSVEEKLVELENEVHSLQMELAQSKTSNTEKATRSAKRLGLAQSGKRGASELTGFFGVSGDSRRCLRDVMTGSSSRVLALVVWVGFKVHEATSAHALGQGFLEPDDLPGVRFVLAAAVVARFCSAGKDLQGRCGQARQGLGFGVGLLTFLLCLGVGLTLTLRTPHGGENAKFLLQFQALVYAISWRHTHQRAIVMHSIRIAIPALMLMMINRMQSWLLEQIGHRDSQQLLQMTGLTPKHVVDGVVEYTLSLALVYVVMVSMLFFVWHVAAEKQSGFRHLLHVSGLSRGAPALASQIPGASHFLGSAVMLAPAYLYGCICAGLVATTLVIVIDRSSIQMLKGLVSTGTSDGLSRLQRIYLSVYLSAMMADWLQGPFVYALYASYGFSREDNATLFVAGFGSSALFGTFIGSMADKYGRRRFAALYCVLYFMSCLTKHFKSMFMLLIGRLTGGIATSLLFSVFPLCRFEQKRERMEASVHL</sequence>
<dbReference type="PANTHER" id="PTHR23516:SF1">
    <property type="entry name" value="MOLYBDATE-ANION TRANSPORTER"/>
    <property type="match status" value="1"/>
</dbReference>
<dbReference type="PANTHER" id="PTHR23516">
    <property type="entry name" value="SAM (S-ADENOSYL METHIONINE) TRANSPORTER"/>
    <property type="match status" value="1"/>
</dbReference>
<evidence type="ECO:0000313" key="15">
    <source>
        <dbReference type="Proteomes" id="UP000186817"/>
    </source>
</evidence>
<comment type="subcellular location">
    <subcellularLocation>
        <location evidence="2">Cell membrane</location>
        <topology evidence="2">Multi-pass membrane protein</topology>
    </subcellularLocation>
</comment>
<keyword evidence="15" id="KW-1185">Reference proteome</keyword>
<keyword evidence="7 13" id="KW-1133">Transmembrane helix</keyword>
<evidence type="ECO:0000313" key="14">
    <source>
        <dbReference type="EMBL" id="OLQ13802.1"/>
    </source>
</evidence>
<evidence type="ECO:0000256" key="1">
    <source>
        <dbReference type="ARBA" id="ARBA00003019"/>
    </source>
</evidence>
<dbReference type="Proteomes" id="UP000186817">
    <property type="component" value="Unassembled WGS sequence"/>
</dbReference>
<dbReference type="InterPro" id="IPR036961">
    <property type="entry name" value="Kinesin_motor_dom_sf"/>
</dbReference>
<evidence type="ECO:0000256" key="6">
    <source>
        <dbReference type="ARBA" id="ARBA00022692"/>
    </source>
</evidence>
<feature type="transmembrane region" description="Helical" evidence="13">
    <location>
        <begin position="236"/>
        <end position="256"/>
    </location>
</feature>
<dbReference type="Gene3D" id="1.20.1250.20">
    <property type="entry name" value="MFS general substrate transporter like domains"/>
    <property type="match status" value="1"/>
</dbReference>
<dbReference type="InterPro" id="IPR008509">
    <property type="entry name" value="MOT2/MFSD5"/>
</dbReference>
<organism evidence="14 15">
    <name type="scientific">Symbiodinium microadriaticum</name>
    <name type="common">Dinoflagellate</name>
    <name type="synonym">Zooxanthella microadriatica</name>
    <dbReference type="NCBI Taxonomy" id="2951"/>
    <lineage>
        <taxon>Eukaryota</taxon>
        <taxon>Sar</taxon>
        <taxon>Alveolata</taxon>
        <taxon>Dinophyceae</taxon>
        <taxon>Suessiales</taxon>
        <taxon>Symbiodiniaceae</taxon>
        <taxon>Symbiodinium</taxon>
    </lineage>
</organism>
<evidence type="ECO:0000256" key="8">
    <source>
        <dbReference type="ARBA" id="ARBA00023065"/>
    </source>
</evidence>
<feature type="region of interest" description="Disordered" evidence="12">
    <location>
        <begin position="118"/>
        <end position="141"/>
    </location>
</feature>
<dbReference type="GO" id="GO:0006811">
    <property type="term" value="P:monoatomic ion transport"/>
    <property type="evidence" value="ECO:0007669"/>
    <property type="project" value="UniProtKB-KW"/>
</dbReference>
<dbReference type="InterPro" id="IPR036259">
    <property type="entry name" value="MFS_trans_sf"/>
</dbReference>
<evidence type="ECO:0000256" key="11">
    <source>
        <dbReference type="ARBA" id="ARBA00032555"/>
    </source>
</evidence>
<evidence type="ECO:0000256" key="2">
    <source>
        <dbReference type="ARBA" id="ARBA00004651"/>
    </source>
</evidence>
<comment type="caution">
    <text evidence="14">The sequence shown here is derived from an EMBL/GenBank/DDBJ whole genome shotgun (WGS) entry which is preliminary data.</text>
</comment>
<evidence type="ECO:0000256" key="9">
    <source>
        <dbReference type="ARBA" id="ARBA00023136"/>
    </source>
</evidence>
<dbReference type="Pfam" id="PF05631">
    <property type="entry name" value="MFS_5"/>
    <property type="match status" value="1"/>
</dbReference>
<comment type="function">
    <text evidence="1">Mediates high-affinity intracellular uptake of the rare oligo-element molybdenum.</text>
</comment>
<dbReference type="InterPro" id="IPR027417">
    <property type="entry name" value="P-loop_NTPase"/>
</dbReference>
<evidence type="ECO:0000256" key="5">
    <source>
        <dbReference type="ARBA" id="ARBA00022475"/>
    </source>
</evidence>
<dbReference type="Gene3D" id="3.40.850.10">
    <property type="entry name" value="Kinesin motor domain"/>
    <property type="match status" value="1"/>
</dbReference>
<feature type="transmembrane region" description="Helical" evidence="13">
    <location>
        <begin position="539"/>
        <end position="560"/>
    </location>
</feature>
<feature type="transmembrane region" description="Helical" evidence="13">
    <location>
        <begin position="408"/>
        <end position="427"/>
    </location>
</feature>
<dbReference type="OrthoDB" id="439578at2759"/>
<name>A0A1Q9F2G4_SYMMI</name>
<gene>
    <name evidence="14" type="primary">mfsd5</name>
    <name evidence="14" type="ORF">AK812_SmicGene2128</name>
</gene>
<evidence type="ECO:0000256" key="12">
    <source>
        <dbReference type="SAM" id="MobiDB-lite"/>
    </source>
</evidence>
<evidence type="ECO:0000256" key="10">
    <source>
        <dbReference type="ARBA" id="ARBA00030646"/>
    </source>
</evidence>
<proteinExistence type="predicted"/>
<keyword evidence="6 13" id="KW-0812">Transmembrane</keyword>
<dbReference type="GO" id="GO:0015098">
    <property type="term" value="F:molybdate ion transmembrane transporter activity"/>
    <property type="evidence" value="ECO:0007669"/>
    <property type="project" value="InterPro"/>
</dbReference>
<dbReference type="AlphaFoldDB" id="A0A1Q9F2G4"/>
<keyword evidence="4" id="KW-0813">Transport</keyword>
<feature type="transmembrane region" description="Helical" evidence="13">
    <location>
        <begin position="487"/>
        <end position="504"/>
    </location>
</feature>
<feature type="transmembrane region" description="Helical" evidence="13">
    <location>
        <begin position="516"/>
        <end position="533"/>
    </location>
</feature>
<reference evidence="14 15" key="1">
    <citation type="submission" date="2016-02" db="EMBL/GenBank/DDBJ databases">
        <title>Genome analysis of coral dinoflagellate symbionts highlights evolutionary adaptations to a symbiotic lifestyle.</title>
        <authorList>
            <person name="Aranda M."/>
            <person name="Li Y."/>
            <person name="Liew Y.J."/>
            <person name="Baumgarten S."/>
            <person name="Simakov O."/>
            <person name="Wilson M."/>
            <person name="Piel J."/>
            <person name="Ashoor H."/>
            <person name="Bougouffa S."/>
            <person name="Bajic V.B."/>
            <person name="Ryu T."/>
            <person name="Ravasi T."/>
            <person name="Bayer T."/>
            <person name="Micklem G."/>
            <person name="Kim H."/>
            <person name="Bhak J."/>
            <person name="Lajeunesse T.C."/>
            <person name="Voolstra C.R."/>
        </authorList>
    </citation>
    <scope>NUCLEOTIDE SEQUENCE [LARGE SCALE GENOMIC DNA]</scope>
    <source>
        <strain evidence="14 15">CCMP2467</strain>
    </source>
</reference>
<dbReference type="GO" id="GO:0005886">
    <property type="term" value="C:plasma membrane"/>
    <property type="evidence" value="ECO:0007669"/>
    <property type="project" value="UniProtKB-SubCell"/>
</dbReference>
<evidence type="ECO:0000256" key="13">
    <source>
        <dbReference type="SAM" id="Phobius"/>
    </source>
</evidence>
<evidence type="ECO:0000256" key="3">
    <source>
        <dbReference type="ARBA" id="ARBA00021242"/>
    </source>
</evidence>
<dbReference type="SUPFAM" id="SSF52540">
    <property type="entry name" value="P-loop containing nucleoside triphosphate hydrolases"/>
    <property type="match status" value="1"/>
</dbReference>
<protein>
    <recommendedName>
        <fullName evidence="3">Molybdate-anion transporter</fullName>
    </recommendedName>
    <alternativeName>
        <fullName evidence="10">Major facilitator superfamily domain-containing protein 5</fullName>
    </alternativeName>
    <alternativeName>
        <fullName evidence="11">Molybdate transporter 2 homolog</fullName>
    </alternativeName>
</protein>
<keyword evidence="5" id="KW-1003">Cell membrane</keyword>
<dbReference type="SUPFAM" id="SSF103473">
    <property type="entry name" value="MFS general substrate transporter"/>
    <property type="match status" value="1"/>
</dbReference>
<feature type="transmembrane region" description="Helical" evidence="13">
    <location>
        <begin position="453"/>
        <end position="475"/>
    </location>
</feature>
<evidence type="ECO:0000256" key="4">
    <source>
        <dbReference type="ARBA" id="ARBA00022448"/>
    </source>
</evidence>
<accession>A0A1Q9F2G4</accession>